<evidence type="ECO:0000313" key="10">
    <source>
        <dbReference type="Proteomes" id="UP000278475"/>
    </source>
</evidence>
<dbReference type="AlphaFoldDB" id="A0A497ER65"/>
<dbReference type="InterPro" id="IPR043141">
    <property type="entry name" value="Ribosomal_uL10-like_sf"/>
</dbReference>
<keyword evidence="5 6" id="KW-0687">Ribonucleoprotein</keyword>
<dbReference type="EMBL" id="QMQV01000020">
    <property type="protein sequence ID" value="RLE49843.1"/>
    <property type="molecule type" value="Genomic_DNA"/>
</dbReference>
<reference evidence="9 10" key="1">
    <citation type="submission" date="2018-06" db="EMBL/GenBank/DDBJ databases">
        <title>Extensive metabolic versatility and redundancy in microbially diverse, dynamic hydrothermal sediments.</title>
        <authorList>
            <person name="Dombrowski N."/>
            <person name="Teske A."/>
            <person name="Baker B.J."/>
        </authorList>
    </citation>
    <scope>NUCLEOTIDE SEQUENCE [LARGE SCALE GENOMIC DNA]</scope>
    <source>
        <strain evidence="9">B66_G16</strain>
    </source>
</reference>
<dbReference type="InterPro" id="IPR001790">
    <property type="entry name" value="Ribosomal_uL10"/>
</dbReference>
<dbReference type="FunFam" id="3.90.105.20:FF:000001">
    <property type="entry name" value="60S acidic ribosomal protein P0"/>
    <property type="match status" value="1"/>
</dbReference>
<comment type="subunit">
    <text evidence="6">Part of the 50S ribosomal subunit. Forms part of the ribosomal stalk which helps the ribosome interact with GTP-bound translation factors. Forms a heptameric L10(L12)2(L12)2(L12)2 complex, where L10 forms an elongated spine to which the L12 dimers bind in a sequential fashion.</text>
</comment>
<feature type="domain" description="Large ribosomal subunit protein uL10-like insertion" evidence="8">
    <location>
        <begin position="115"/>
        <end position="185"/>
    </location>
</feature>
<comment type="function">
    <text evidence="6">Forms part of the ribosomal stalk, playing a central role in the interaction of the ribosome with GTP-bound translation factors.</text>
</comment>
<comment type="similarity">
    <text evidence="1 6">Belongs to the universal ribosomal protein uL10 family.</text>
</comment>
<protein>
    <recommendedName>
        <fullName evidence="6">Large ribosomal subunit protein uL10</fullName>
    </recommendedName>
    <alternativeName>
        <fullName evidence="6">Acidic ribosomal protein P0 homolog</fullName>
    </alternativeName>
</protein>
<evidence type="ECO:0000256" key="5">
    <source>
        <dbReference type="ARBA" id="ARBA00023274"/>
    </source>
</evidence>
<evidence type="ECO:0000256" key="7">
    <source>
        <dbReference type="SAM" id="MobiDB-lite"/>
    </source>
</evidence>
<name>A0A497ER65_9CREN</name>
<dbReference type="InterPro" id="IPR022909">
    <property type="entry name" value="Ribosomal_uL10_arc"/>
</dbReference>
<comment type="caution">
    <text evidence="9">The sequence shown here is derived from an EMBL/GenBank/DDBJ whole genome shotgun (WGS) entry which is preliminary data.</text>
</comment>
<dbReference type="InterPro" id="IPR043164">
    <property type="entry name" value="Ribosomal_uL10-like_insert_sf"/>
</dbReference>
<evidence type="ECO:0000256" key="1">
    <source>
        <dbReference type="ARBA" id="ARBA00008889"/>
    </source>
</evidence>
<evidence type="ECO:0000313" key="9">
    <source>
        <dbReference type="EMBL" id="RLE49843.1"/>
    </source>
</evidence>
<evidence type="ECO:0000256" key="2">
    <source>
        <dbReference type="ARBA" id="ARBA00022730"/>
    </source>
</evidence>
<dbReference type="Gene3D" id="3.30.70.1730">
    <property type="match status" value="1"/>
</dbReference>
<feature type="compositionally biased region" description="Basic and acidic residues" evidence="7">
    <location>
        <begin position="308"/>
        <end position="329"/>
    </location>
</feature>
<dbReference type="PANTHER" id="PTHR45699">
    <property type="entry name" value="60S ACIDIC RIBOSOMAL PROTEIN P0"/>
    <property type="match status" value="1"/>
</dbReference>
<dbReference type="CDD" id="cd05795">
    <property type="entry name" value="Ribosomal_P0_L10e"/>
    <property type="match status" value="1"/>
</dbReference>
<dbReference type="GO" id="GO:0022625">
    <property type="term" value="C:cytosolic large ribosomal subunit"/>
    <property type="evidence" value="ECO:0007669"/>
    <property type="project" value="TreeGrafter"/>
</dbReference>
<accession>A0A497ER65</accession>
<organism evidence="9 10">
    <name type="scientific">Thermoproteota archaeon</name>
    <dbReference type="NCBI Taxonomy" id="2056631"/>
    <lineage>
        <taxon>Archaea</taxon>
        <taxon>Thermoproteota</taxon>
    </lineage>
</organism>
<evidence type="ECO:0000256" key="4">
    <source>
        <dbReference type="ARBA" id="ARBA00022980"/>
    </source>
</evidence>
<evidence type="ECO:0000259" key="8">
    <source>
        <dbReference type="Pfam" id="PF17777"/>
    </source>
</evidence>
<dbReference type="InterPro" id="IPR040637">
    <property type="entry name" value="Ribosomal_uL10-like_insert"/>
</dbReference>
<proteinExistence type="inferred from homology"/>
<dbReference type="Pfam" id="PF17777">
    <property type="entry name" value="RL10P_insert"/>
    <property type="match status" value="1"/>
</dbReference>
<dbReference type="InterPro" id="IPR050323">
    <property type="entry name" value="Ribosomal_protein_uL10"/>
</dbReference>
<sequence length="340" mass="37090">MELAIVKLKARDLKAQIINELKELLQNHAVFAIAELTGIRAKQLQEMRKKFKDKFKIKVAKNTLMRIALSELSDKLPNVDKVFPYLTGSNAFIFTNVSAFSLYSLLEKNKIPSFAAPGDIAPNDIVVPAGNTGITPGPILSKFSQLKIPTKIQEGSVWIVRDTVVAKAGDVISADLADLLMRLNIKPILVGLKVKVAYDNGLVIPQDQLAINVDEYKAKIAEAYAASLNLAVNAAFPVKEALPFIIQKAVTQAENLALTANILIPSLVPKLLAKAFTQALALAQRVSSIKPELTIPELQALQPTPQPKVEEKKEEAPKVKEEEEKKAEEEIGEGLASLFG</sequence>
<keyword evidence="2 6" id="KW-0699">rRNA-binding</keyword>
<gene>
    <name evidence="9" type="primary">rplJ</name>
    <name evidence="6" type="synonym">rpl10</name>
    <name evidence="6" type="synonym">rplP0</name>
    <name evidence="9" type="ORF">DRJ31_03390</name>
</gene>
<evidence type="ECO:0000256" key="3">
    <source>
        <dbReference type="ARBA" id="ARBA00022884"/>
    </source>
</evidence>
<dbReference type="Gene3D" id="3.90.105.20">
    <property type="match status" value="1"/>
</dbReference>
<dbReference type="HAMAP" id="MF_00280">
    <property type="entry name" value="Ribosomal_uL10_arch"/>
    <property type="match status" value="1"/>
</dbReference>
<dbReference type="Gene3D" id="6.10.140.760">
    <property type="match status" value="1"/>
</dbReference>
<keyword evidence="4 6" id="KW-0689">Ribosomal protein</keyword>
<dbReference type="SUPFAM" id="SSF160369">
    <property type="entry name" value="Ribosomal protein L10-like"/>
    <property type="match status" value="1"/>
</dbReference>
<dbReference type="GO" id="GO:0070180">
    <property type="term" value="F:large ribosomal subunit rRNA binding"/>
    <property type="evidence" value="ECO:0007669"/>
    <property type="project" value="UniProtKB-UniRule"/>
</dbReference>
<dbReference type="GO" id="GO:0003735">
    <property type="term" value="F:structural constituent of ribosome"/>
    <property type="evidence" value="ECO:0007669"/>
    <property type="project" value="TreeGrafter"/>
</dbReference>
<dbReference type="Proteomes" id="UP000278475">
    <property type="component" value="Unassembled WGS sequence"/>
</dbReference>
<dbReference type="GO" id="GO:0000027">
    <property type="term" value="P:ribosomal large subunit assembly"/>
    <property type="evidence" value="ECO:0007669"/>
    <property type="project" value="TreeGrafter"/>
</dbReference>
<dbReference type="GO" id="GO:0002181">
    <property type="term" value="P:cytoplasmic translation"/>
    <property type="evidence" value="ECO:0007669"/>
    <property type="project" value="TreeGrafter"/>
</dbReference>
<feature type="region of interest" description="Disordered" evidence="7">
    <location>
        <begin position="297"/>
        <end position="340"/>
    </location>
</feature>
<evidence type="ECO:0000256" key="6">
    <source>
        <dbReference type="HAMAP-Rule" id="MF_00280"/>
    </source>
</evidence>
<keyword evidence="3 6" id="KW-0694">RNA-binding</keyword>
<dbReference type="PANTHER" id="PTHR45699:SF3">
    <property type="entry name" value="LARGE RIBOSOMAL SUBUNIT PROTEIN UL10"/>
    <property type="match status" value="1"/>
</dbReference>
<dbReference type="Pfam" id="PF00466">
    <property type="entry name" value="Ribosomal_L10"/>
    <property type="match status" value="1"/>
</dbReference>